<evidence type="ECO:0000313" key="4">
    <source>
        <dbReference type="Proteomes" id="UP000283522"/>
    </source>
</evidence>
<proteinExistence type="predicted"/>
<dbReference type="Pfam" id="PF13439">
    <property type="entry name" value="Glyco_transf_4"/>
    <property type="match status" value="1"/>
</dbReference>
<keyword evidence="4" id="KW-1185">Reference proteome</keyword>
<dbReference type="Gene3D" id="3.40.50.2000">
    <property type="entry name" value="Glycogen Phosphorylase B"/>
    <property type="match status" value="2"/>
</dbReference>
<organism evidence="3 4">
    <name type="scientific">Algoriphagus lacus</name>
    <dbReference type="NCBI Taxonomy" id="2056311"/>
    <lineage>
        <taxon>Bacteria</taxon>
        <taxon>Pseudomonadati</taxon>
        <taxon>Bacteroidota</taxon>
        <taxon>Cytophagia</taxon>
        <taxon>Cytophagales</taxon>
        <taxon>Cyclobacteriaceae</taxon>
        <taxon>Algoriphagus</taxon>
    </lineage>
</organism>
<feature type="domain" description="Glycosyltransferase subfamily 4-like N-terminal" evidence="2">
    <location>
        <begin position="18"/>
        <end position="168"/>
    </location>
</feature>
<dbReference type="Pfam" id="PF00534">
    <property type="entry name" value="Glycos_transf_1"/>
    <property type="match status" value="1"/>
</dbReference>
<dbReference type="EMBL" id="QXML01000015">
    <property type="protein sequence ID" value="RIW12250.1"/>
    <property type="molecule type" value="Genomic_DNA"/>
</dbReference>
<protein>
    <submittedName>
        <fullName evidence="3">Glycosyltransferase</fullName>
    </submittedName>
</protein>
<dbReference type="GO" id="GO:0016757">
    <property type="term" value="F:glycosyltransferase activity"/>
    <property type="evidence" value="ECO:0007669"/>
    <property type="project" value="InterPro"/>
</dbReference>
<dbReference type="RefSeq" id="WP_119479534.1">
    <property type="nucleotide sequence ID" value="NZ_QXML01000015.1"/>
</dbReference>
<evidence type="ECO:0000313" key="3">
    <source>
        <dbReference type="EMBL" id="RIW12250.1"/>
    </source>
</evidence>
<dbReference type="PANTHER" id="PTHR12526">
    <property type="entry name" value="GLYCOSYLTRANSFERASE"/>
    <property type="match status" value="1"/>
</dbReference>
<keyword evidence="3" id="KW-0808">Transferase</keyword>
<dbReference type="CDD" id="cd03801">
    <property type="entry name" value="GT4_PimA-like"/>
    <property type="match status" value="1"/>
</dbReference>
<dbReference type="PANTHER" id="PTHR12526:SF630">
    <property type="entry name" value="GLYCOSYLTRANSFERASE"/>
    <property type="match status" value="1"/>
</dbReference>
<evidence type="ECO:0000259" key="1">
    <source>
        <dbReference type="Pfam" id="PF00534"/>
    </source>
</evidence>
<reference evidence="3 4" key="1">
    <citation type="submission" date="2018-09" db="EMBL/GenBank/DDBJ databases">
        <authorList>
            <person name="Wang X."/>
            <person name="Du Z."/>
        </authorList>
    </citation>
    <scope>NUCLEOTIDE SEQUENCE [LARGE SCALE GENOMIC DNA]</scope>
    <source>
        <strain evidence="3 4">N3</strain>
    </source>
</reference>
<sequence>MSKDNLKILQLIDTLDTGGAERMAVNMANAFFEAGISNLLVVSRSNGKLHHLVNNKSSLRLLGKRNTLDFKAFKSLISILDEFNPDILHAHGTSVYWGVGIKFLRPGVKLIWHDHLGISEEVIQKNPRNELSWIGSKIDFVLTANESTKSYWEQKKLVKSERIAFLANFPSLSKVEKNKPSIFTFLHLANFRSEKGQVNLIKAAGILDKKGLDFRVRLIGKEVDSIWKKRVLELRKELELEEKVSVEDSVMDVSNVLSEVHSGIVASDREGLPVALLEYGLADLAVISTQVGQCPEVLGHGEFGKLVPSENPESLALEMERFITNPQDALKLGEDFGKHVSKNYGSAQFLSGYVKLVDELFNLKKSEN</sequence>
<dbReference type="OrthoDB" id="823685at2"/>
<evidence type="ECO:0000259" key="2">
    <source>
        <dbReference type="Pfam" id="PF13439"/>
    </source>
</evidence>
<name>A0A418PLS5_9BACT</name>
<dbReference type="Proteomes" id="UP000283522">
    <property type="component" value="Unassembled WGS sequence"/>
</dbReference>
<comment type="caution">
    <text evidence="3">The sequence shown here is derived from an EMBL/GenBank/DDBJ whole genome shotgun (WGS) entry which is preliminary data.</text>
</comment>
<feature type="domain" description="Glycosyl transferase family 1" evidence="1">
    <location>
        <begin position="182"/>
        <end position="334"/>
    </location>
</feature>
<gene>
    <name evidence="3" type="ORF">D0X99_19400</name>
</gene>
<dbReference type="SUPFAM" id="SSF53756">
    <property type="entry name" value="UDP-Glycosyltransferase/glycogen phosphorylase"/>
    <property type="match status" value="1"/>
</dbReference>
<accession>A0A418PLS5</accession>
<dbReference type="InterPro" id="IPR028098">
    <property type="entry name" value="Glyco_trans_4-like_N"/>
</dbReference>
<dbReference type="InterPro" id="IPR001296">
    <property type="entry name" value="Glyco_trans_1"/>
</dbReference>
<dbReference type="AlphaFoldDB" id="A0A418PLS5"/>